<evidence type="ECO:0000256" key="1">
    <source>
        <dbReference type="SAM" id="MobiDB-lite"/>
    </source>
</evidence>
<reference evidence="2 3" key="4">
    <citation type="journal article" date="2011" name="BMC Genomics">
        <title>RNA-Seq improves annotation of protein-coding genes in the cucumber genome.</title>
        <authorList>
            <person name="Li Z."/>
            <person name="Zhang Z."/>
            <person name="Yan P."/>
            <person name="Huang S."/>
            <person name="Fei Z."/>
            <person name="Lin K."/>
        </authorList>
    </citation>
    <scope>NUCLEOTIDE SEQUENCE [LARGE SCALE GENOMIC DNA]</scope>
    <source>
        <strain evidence="3">cv. 9930</strain>
    </source>
</reference>
<dbReference type="PANTHER" id="PTHR33358">
    <property type="entry name" value="F-BOX PROTEIN WITH A DOMAIN PROTEIN"/>
    <property type="match status" value="1"/>
</dbReference>
<keyword evidence="3" id="KW-1185">Reference proteome</keyword>
<name>A0A0A0KL68_CUCSA</name>
<organism evidence="2 3">
    <name type="scientific">Cucumis sativus</name>
    <name type="common">Cucumber</name>
    <dbReference type="NCBI Taxonomy" id="3659"/>
    <lineage>
        <taxon>Eukaryota</taxon>
        <taxon>Viridiplantae</taxon>
        <taxon>Streptophyta</taxon>
        <taxon>Embryophyta</taxon>
        <taxon>Tracheophyta</taxon>
        <taxon>Spermatophyta</taxon>
        <taxon>Magnoliopsida</taxon>
        <taxon>eudicotyledons</taxon>
        <taxon>Gunneridae</taxon>
        <taxon>Pentapetalae</taxon>
        <taxon>rosids</taxon>
        <taxon>fabids</taxon>
        <taxon>Cucurbitales</taxon>
        <taxon>Cucurbitaceae</taxon>
        <taxon>Benincaseae</taxon>
        <taxon>Cucumis</taxon>
    </lineage>
</organism>
<dbReference type="eggNOG" id="ENOG502QXI0">
    <property type="taxonomic scope" value="Eukaryota"/>
</dbReference>
<evidence type="ECO:0008006" key="4">
    <source>
        <dbReference type="Google" id="ProtNLM"/>
    </source>
</evidence>
<dbReference type="PANTHER" id="PTHR33358:SF12">
    <property type="entry name" value="F-BOX PROTEIN WITH A DOMAIN PROTEIN"/>
    <property type="match status" value="1"/>
</dbReference>
<gene>
    <name evidence="2" type="ORF">Csa_6G513610</name>
</gene>
<proteinExistence type="predicted"/>
<dbReference type="Gramene" id="KGN49097">
    <property type="protein sequence ID" value="KGN49097"/>
    <property type="gene ID" value="Csa_6G513610"/>
</dbReference>
<feature type="region of interest" description="Disordered" evidence="1">
    <location>
        <begin position="228"/>
        <end position="252"/>
    </location>
</feature>
<dbReference type="InterPro" id="IPR027949">
    <property type="entry name" value="Chloroplast_duf"/>
</dbReference>
<evidence type="ECO:0000313" key="3">
    <source>
        <dbReference type="Proteomes" id="UP000029981"/>
    </source>
</evidence>
<dbReference type="STRING" id="3659.A0A0A0KL68"/>
<reference evidence="2 3" key="2">
    <citation type="journal article" date="2009" name="PLoS ONE">
        <title>An integrated genetic and cytogenetic map of the cucumber genome.</title>
        <authorList>
            <person name="Ren Y."/>
            <person name="Zhang Z."/>
            <person name="Liu J."/>
            <person name="Staub J.E."/>
            <person name="Han Y."/>
            <person name="Cheng Z."/>
            <person name="Li X."/>
            <person name="Lu J."/>
            <person name="Miao H."/>
            <person name="Kang H."/>
            <person name="Xie B."/>
            <person name="Gu X."/>
            <person name="Wang X."/>
            <person name="Du Y."/>
            <person name="Jin W."/>
            <person name="Huang S."/>
        </authorList>
    </citation>
    <scope>NUCLEOTIDE SEQUENCE [LARGE SCALE GENOMIC DNA]</scope>
    <source>
        <strain evidence="3">cv. 9930</strain>
    </source>
</reference>
<dbReference type="OMA" id="IEMHANI"/>
<dbReference type="AlphaFoldDB" id="A0A0A0KL68"/>
<dbReference type="OrthoDB" id="1897643at2759"/>
<dbReference type="Proteomes" id="UP000029981">
    <property type="component" value="Chromosome 6"/>
</dbReference>
<dbReference type="EMBL" id="CM002927">
    <property type="protein sequence ID" value="KGN49097.1"/>
    <property type="molecule type" value="Genomic_DNA"/>
</dbReference>
<protein>
    <recommendedName>
        <fullName evidence="4">F-box protein</fullName>
    </recommendedName>
</protein>
<dbReference type="Pfam" id="PF14476">
    <property type="entry name" value="Chloroplast_duf"/>
    <property type="match status" value="1"/>
</dbReference>
<reference evidence="2 3" key="3">
    <citation type="journal article" date="2010" name="BMC Genomics">
        <title>Transcriptome sequencing and comparative analysis of cucumber flowers with different sex types.</title>
        <authorList>
            <person name="Guo S."/>
            <person name="Zheng Y."/>
            <person name="Joung J.G."/>
            <person name="Liu S."/>
            <person name="Zhang Z."/>
            <person name="Crasta O.R."/>
            <person name="Sobral B.W."/>
            <person name="Xu Y."/>
            <person name="Huang S."/>
            <person name="Fei Z."/>
        </authorList>
    </citation>
    <scope>NUCLEOTIDE SEQUENCE [LARGE SCALE GENOMIC DNA]</scope>
    <source>
        <strain evidence="3">cv. 9930</strain>
    </source>
</reference>
<dbReference type="KEGG" id="csv:101221272"/>
<sequence>MASLQSLPLFSASHSSKTSTTNASLHIPKLPNLRISAPKLPKTSTPSVKMIEQLCLNQPILNVIPTESPLKSQLHAILEAVADRVEMHNNIRQQRDNWNSLFLNSINMITLTASVLAASAPAVGSLGAPLLALKVSSALLFSAATGMLVMVNKIQPSQLAEEQRNAARLFKQLQTQIQSLILDGAPTQVDVDSAMKKVLAIDKAYPLPLLGAMLEKFPKTVEPASWWPNSSENYESQTKNGNTHFDGKQGRDSNGWSVELEAEMREVVEIVKSKDAEDYVRLGNLVLKVNKTLAITGPVLTGIAALSSAFVGDWSSAGMAVAAVAGSLAAAVNALEHGGQIGMVFEMYRNSAGFFGLLEESIRGTLGEKEWEKRENGEVFERKVALKFGRSLSQLRQLATKSAAAREEGFSMDEFASKLF</sequence>
<reference evidence="2 3" key="1">
    <citation type="journal article" date="2009" name="Nat. Genet.">
        <title>The genome of the cucumber, Cucumis sativus L.</title>
        <authorList>
            <person name="Huang S."/>
            <person name="Li R."/>
            <person name="Zhang Z."/>
            <person name="Li L."/>
            <person name="Gu X."/>
            <person name="Fan W."/>
            <person name="Lucas W.J."/>
            <person name="Wang X."/>
            <person name="Xie B."/>
            <person name="Ni P."/>
            <person name="Ren Y."/>
            <person name="Zhu H."/>
            <person name="Li J."/>
            <person name="Lin K."/>
            <person name="Jin W."/>
            <person name="Fei Z."/>
            <person name="Li G."/>
            <person name="Staub J."/>
            <person name="Kilian A."/>
            <person name="van der Vossen E.A."/>
            <person name="Wu Y."/>
            <person name="Guo J."/>
            <person name="He J."/>
            <person name="Jia Z."/>
            <person name="Ren Y."/>
            <person name="Tian G."/>
            <person name="Lu Y."/>
            <person name="Ruan J."/>
            <person name="Qian W."/>
            <person name="Wang M."/>
            <person name="Huang Q."/>
            <person name="Li B."/>
            <person name="Xuan Z."/>
            <person name="Cao J."/>
            <person name="Asan"/>
            <person name="Wu Z."/>
            <person name="Zhang J."/>
            <person name="Cai Q."/>
            <person name="Bai Y."/>
            <person name="Zhao B."/>
            <person name="Han Y."/>
            <person name="Li Y."/>
            <person name="Li X."/>
            <person name="Wang S."/>
            <person name="Shi Q."/>
            <person name="Liu S."/>
            <person name="Cho W.K."/>
            <person name="Kim J.Y."/>
            <person name="Xu Y."/>
            <person name="Heller-Uszynska K."/>
            <person name="Miao H."/>
            <person name="Cheng Z."/>
            <person name="Zhang S."/>
            <person name="Wu J."/>
            <person name="Yang Y."/>
            <person name="Kang H."/>
            <person name="Li M."/>
            <person name="Liang H."/>
            <person name="Ren X."/>
            <person name="Shi Z."/>
            <person name="Wen M."/>
            <person name="Jian M."/>
            <person name="Yang H."/>
            <person name="Zhang G."/>
            <person name="Yang Z."/>
            <person name="Chen R."/>
            <person name="Liu S."/>
            <person name="Li J."/>
            <person name="Ma L."/>
            <person name="Liu H."/>
            <person name="Zhou Y."/>
            <person name="Zhao J."/>
            <person name="Fang X."/>
            <person name="Li G."/>
            <person name="Fang L."/>
            <person name="Li Y."/>
            <person name="Liu D."/>
            <person name="Zheng H."/>
            <person name="Zhang Y."/>
            <person name="Qin N."/>
            <person name="Li Z."/>
            <person name="Yang G."/>
            <person name="Yang S."/>
            <person name="Bolund L."/>
            <person name="Kristiansen K."/>
            <person name="Zheng H."/>
            <person name="Li S."/>
            <person name="Zhang X."/>
            <person name="Yang H."/>
            <person name="Wang J."/>
            <person name="Sun R."/>
            <person name="Zhang B."/>
            <person name="Jiang S."/>
            <person name="Wang J."/>
            <person name="Du Y."/>
            <person name="Li S."/>
        </authorList>
    </citation>
    <scope>NUCLEOTIDE SEQUENCE [LARGE SCALE GENOMIC DNA]</scope>
    <source>
        <strain evidence="3">cv. 9930</strain>
    </source>
</reference>
<feature type="compositionally biased region" description="Polar residues" evidence="1">
    <location>
        <begin position="228"/>
        <end position="243"/>
    </location>
</feature>
<evidence type="ECO:0000313" key="2">
    <source>
        <dbReference type="EMBL" id="KGN49097.1"/>
    </source>
</evidence>
<accession>A0A0A0KL68</accession>